<comment type="caution">
    <text evidence="2">The sequence shown here is derived from an EMBL/GenBank/DDBJ whole genome shotgun (WGS) entry which is preliminary data.</text>
</comment>
<evidence type="ECO:0000313" key="3">
    <source>
        <dbReference type="Proteomes" id="UP000765509"/>
    </source>
</evidence>
<evidence type="ECO:0000259" key="1">
    <source>
        <dbReference type="Pfam" id="PF17921"/>
    </source>
</evidence>
<accession>A0A9Q3HBP0</accession>
<proteinExistence type="predicted"/>
<dbReference type="InterPro" id="IPR041588">
    <property type="entry name" value="Integrase_H2C2"/>
</dbReference>
<dbReference type="AlphaFoldDB" id="A0A9Q3HBP0"/>
<name>A0A9Q3HBP0_9BASI</name>
<keyword evidence="3" id="KW-1185">Reference proteome</keyword>
<dbReference type="OrthoDB" id="1922221at2759"/>
<evidence type="ECO:0000313" key="2">
    <source>
        <dbReference type="EMBL" id="MBW0499418.1"/>
    </source>
</evidence>
<organism evidence="2 3">
    <name type="scientific">Austropuccinia psidii MF-1</name>
    <dbReference type="NCBI Taxonomy" id="1389203"/>
    <lineage>
        <taxon>Eukaryota</taxon>
        <taxon>Fungi</taxon>
        <taxon>Dikarya</taxon>
        <taxon>Basidiomycota</taxon>
        <taxon>Pucciniomycotina</taxon>
        <taxon>Pucciniomycetes</taxon>
        <taxon>Pucciniales</taxon>
        <taxon>Sphaerophragmiaceae</taxon>
        <taxon>Austropuccinia</taxon>
    </lineage>
</organism>
<reference evidence="2" key="1">
    <citation type="submission" date="2021-03" db="EMBL/GenBank/DDBJ databases">
        <title>Draft genome sequence of rust myrtle Austropuccinia psidii MF-1, a brazilian biotype.</title>
        <authorList>
            <person name="Quecine M.C."/>
            <person name="Pachon D.M.R."/>
            <person name="Bonatelli M.L."/>
            <person name="Correr F.H."/>
            <person name="Franceschini L.M."/>
            <person name="Leite T.F."/>
            <person name="Margarido G.R.A."/>
            <person name="Almeida C.A."/>
            <person name="Ferrarezi J.A."/>
            <person name="Labate C.A."/>
        </authorList>
    </citation>
    <scope>NUCLEOTIDE SEQUENCE</scope>
    <source>
        <strain evidence="2">MF-1</strain>
    </source>
</reference>
<sequence>MESQLEEPWFRDYKDNKYFLIGVLLYQREKNISNLTVIDRDHISMFLQEFHDFPYMGHMSEDRTKERVSRTAWWLKWEQELSEKINTCKRFPKANRKPRNKYGLLQHIQGPKHPWETTNIDWVTGLVPGGKESFNACLVIVSR</sequence>
<protein>
    <recommendedName>
        <fullName evidence="1">Integrase zinc-binding domain-containing protein</fullName>
    </recommendedName>
</protein>
<dbReference type="EMBL" id="AVOT02015258">
    <property type="protein sequence ID" value="MBW0499418.1"/>
    <property type="molecule type" value="Genomic_DNA"/>
</dbReference>
<dbReference type="Proteomes" id="UP000765509">
    <property type="component" value="Unassembled WGS sequence"/>
</dbReference>
<dbReference type="Gene3D" id="1.10.340.70">
    <property type="match status" value="1"/>
</dbReference>
<dbReference type="Pfam" id="PF17921">
    <property type="entry name" value="Integrase_H2C2"/>
    <property type="match status" value="1"/>
</dbReference>
<feature type="domain" description="Integrase zinc-binding" evidence="1">
    <location>
        <begin position="39"/>
        <end position="94"/>
    </location>
</feature>
<gene>
    <name evidence="2" type="ORF">O181_039133</name>
</gene>